<evidence type="ECO:0000313" key="6">
    <source>
        <dbReference type="EMBL" id="MFD1695224.1"/>
    </source>
</evidence>
<protein>
    <submittedName>
        <fullName evidence="6">LemA family protein</fullName>
    </submittedName>
</protein>
<proteinExistence type="inferred from homology"/>
<evidence type="ECO:0000256" key="3">
    <source>
        <dbReference type="ARBA" id="ARBA00022692"/>
    </source>
</evidence>
<dbReference type="Gene3D" id="1.20.1440.20">
    <property type="entry name" value="LemA-like domain"/>
    <property type="match status" value="1"/>
</dbReference>
<dbReference type="PANTHER" id="PTHR34478">
    <property type="entry name" value="PROTEIN LEMA"/>
    <property type="match status" value="1"/>
</dbReference>
<accession>A0ABW4JVF7</accession>
<dbReference type="SUPFAM" id="SSF140478">
    <property type="entry name" value="LemA-like"/>
    <property type="match status" value="1"/>
</dbReference>
<evidence type="ECO:0000313" key="7">
    <source>
        <dbReference type="Proteomes" id="UP001597327"/>
    </source>
</evidence>
<reference evidence="7" key="1">
    <citation type="journal article" date="2019" name="Int. J. Syst. Evol. Microbiol.">
        <title>The Global Catalogue of Microorganisms (GCM) 10K type strain sequencing project: providing services to taxonomists for standard genome sequencing and annotation.</title>
        <authorList>
            <consortium name="The Broad Institute Genomics Platform"/>
            <consortium name="The Broad Institute Genome Sequencing Center for Infectious Disease"/>
            <person name="Wu L."/>
            <person name="Ma J."/>
        </authorList>
    </citation>
    <scope>NUCLEOTIDE SEQUENCE [LARGE SCALE GENOMIC DNA]</scope>
    <source>
        <strain evidence="7">JCM 3369</strain>
    </source>
</reference>
<comment type="caution">
    <text evidence="6">The sequence shown here is derived from an EMBL/GenBank/DDBJ whole genome shotgun (WGS) entry which is preliminary data.</text>
</comment>
<comment type="similarity">
    <text evidence="2">Belongs to the LemA family.</text>
</comment>
<evidence type="ECO:0000256" key="2">
    <source>
        <dbReference type="ARBA" id="ARBA00008854"/>
    </source>
</evidence>
<sequence length="186" mass="20317">MSWIVLGAVALLLVYLVTLYNGLVKKRQMVEEGWSGIDVQLKRRADLIPNLVETVKGYASHEKETLEEVTAMRARVGQAVGASPADRAQAEGALSQALGKLLAVAEAYPELKADSNFRALHESLDEIEDAIQKARRYYNGAVRMLNVAVESFPSNLVAGQFGFVKADYFEIEDAGDRAVPKVSFGS</sequence>
<evidence type="ECO:0000256" key="5">
    <source>
        <dbReference type="ARBA" id="ARBA00023136"/>
    </source>
</evidence>
<keyword evidence="5" id="KW-0472">Membrane</keyword>
<dbReference type="Proteomes" id="UP001597327">
    <property type="component" value="Unassembled WGS sequence"/>
</dbReference>
<gene>
    <name evidence="6" type="ORF">ACFSC7_06825</name>
</gene>
<organism evidence="6 7">
    <name type="scientific">Roseibium aestuarii</name>
    <dbReference type="NCBI Taxonomy" id="2600299"/>
    <lineage>
        <taxon>Bacteria</taxon>
        <taxon>Pseudomonadati</taxon>
        <taxon>Pseudomonadota</taxon>
        <taxon>Alphaproteobacteria</taxon>
        <taxon>Hyphomicrobiales</taxon>
        <taxon>Stappiaceae</taxon>
        <taxon>Roseibium</taxon>
    </lineage>
</organism>
<keyword evidence="4" id="KW-1133">Transmembrane helix</keyword>
<dbReference type="InterPro" id="IPR007156">
    <property type="entry name" value="MamQ_LemA"/>
</dbReference>
<dbReference type="InterPro" id="IPR023353">
    <property type="entry name" value="LemA-like_dom_sf"/>
</dbReference>
<dbReference type="RefSeq" id="WP_149891020.1">
    <property type="nucleotide sequence ID" value="NZ_JBHUFA010000001.1"/>
</dbReference>
<dbReference type="PANTHER" id="PTHR34478:SF1">
    <property type="entry name" value="PROTEIN LEMA"/>
    <property type="match status" value="1"/>
</dbReference>
<evidence type="ECO:0000256" key="4">
    <source>
        <dbReference type="ARBA" id="ARBA00022989"/>
    </source>
</evidence>
<dbReference type="EMBL" id="JBHUFA010000001">
    <property type="protein sequence ID" value="MFD1695224.1"/>
    <property type="molecule type" value="Genomic_DNA"/>
</dbReference>
<keyword evidence="3" id="KW-0812">Transmembrane</keyword>
<name>A0ABW4JVF7_9HYPH</name>
<dbReference type="Pfam" id="PF04011">
    <property type="entry name" value="LemA"/>
    <property type="match status" value="1"/>
</dbReference>
<evidence type="ECO:0000256" key="1">
    <source>
        <dbReference type="ARBA" id="ARBA00004167"/>
    </source>
</evidence>
<comment type="subcellular location">
    <subcellularLocation>
        <location evidence="1">Membrane</location>
        <topology evidence="1">Single-pass membrane protein</topology>
    </subcellularLocation>
</comment>
<keyword evidence="7" id="KW-1185">Reference proteome</keyword>